<dbReference type="EMBL" id="JAUHMF010000001">
    <property type="protein sequence ID" value="MDT8896638.1"/>
    <property type="molecule type" value="Genomic_DNA"/>
</dbReference>
<evidence type="ECO:0000313" key="2">
    <source>
        <dbReference type="EMBL" id="MDT8898266.1"/>
    </source>
</evidence>
<evidence type="ECO:0008006" key="4">
    <source>
        <dbReference type="Google" id="ProtNLM"/>
    </source>
</evidence>
<keyword evidence="3" id="KW-1185">Reference proteome</keyword>
<dbReference type="Proteomes" id="UP001254165">
    <property type="component" value="Unassembled WGS sequence"/>
</dbReference>
<evidence type="ECO:0000313" key="1">
    <source>
        <dbReference type="EMBL" id="MDT8896638.1"/>
    </source>
</evidence>
<name>A0ABU3NIE8_9CHLR</name>
<gene>
    <name evidence="1" type="ORF">QYE77_00035</name>
    <name evidence="2" type="ORF">QYE77_08300</name>
</gene>
<accession>A0ABU3NIE8</accession>
<proteinExistence type="predicted"/>
<organism evidence="1 3">
    <name type="scientific">Thermanaerothrix solaris</name>
    <dbReference type="NCBI Taxonomy" id="3058434"/>
    <lineage>
        <taxon>Bacteria</taxon>
        <taxon>Bacillati</taxon>
        <taxon>Chloroflexota</taxon>
        <taxon>Anaerolineae</taxon>
        <taxon>Anaerolineales</taxon>
        <taxon>Anaerolineaceae</taxon>
        <taxon>Thermanaerothrix</taxon>
    </lineage>
</organism>
<reference evidence="1 3" key="1">
    <citation type="submission" date="2023-07" db="EMBL/GenBank/DDBJ databases">
        <title>Novel species of Thermanaerothrix with wide hydrolytic capabilities.</title>
        <authorList>
            <person name="Zayulina K.S."/>
            <person name="Podosokorskaya O.A."/>
            <person name="Elcheninov A.G."/>
        </authorList>
    </citation>
    <scope>NUCLEOTIDE SEQUENCE [LARGE SCALE GENOMIC DNA]</scope>
    <source>
        <strain evidence="1 3">4228-RoL</strain>
    </source>
</reference>
<evidence type="ECO:0000313" key="3">
    <source>
        <dbReference type="Proteomes" id="UP001254165"/>
    </source>
</evidence>
<sequence length="59" mass="6418">MTLTDRLTLMYLRLRNRTAELDEKALLIALFVLAAVVGLSPLGQAIAAKFQQMAAQLGS</sequence>
<dbReference type="EMBL" id="JAUHMF010000002">
    <property type="protein sequence ID" value="MDT8898266.1"/>
    <property type="molecule type" value="Genomic_DNA"/>
</dbReference>
<dbReference type="RefSeq" id="WP_315623052.1">
    <property type="nucleotide sequence ID" value="NZ_JAUHMF010000001.1"/>
</dbReference>
<protein>
    <recommendedName>
        <fullName evidence="4">Flp pilus assembly protein, pilin Flp</fullName>
    </recommendedName>
</protein>
<comment type="caution">
    <text evidence="1">The sequence shown here is derived from an EMBL/GenBank/DDBJ whole genome shotgun (WGS) entry which is preliminary data.</text>
</comment>